<dbReference type="KEGG" id="tet:TTHERM_00522150"/>
<dbReference type="InterPro" id="IPR003409">
    <property type="entry name" value="MORN"/>
</dbReference>
<feature type="compositionally biased region" description="Basic residues" evidence="13">
    <location>
        <begin position="512"/>
        <end position="522"/>
    </location>
</feature>
<dbReference type="SMART" id="SM00220">
    <property type="entry name" value="S_TKc"/>
    <property type="match status" value="1"/>
</dbReference>
<dbReference type="GO" id="GO:0016020">
    <property type="term" value="C:membrane"/>
    <property type="evidence" value="ECO:0007669"/>
    <property type="project" value="UniProtKB-SubCell"/>
</dbReference>
<evidence type="ECO:0000256" key="8">
    <source>
        <dbReference type="ARBA" id="ARBA00022840"/>
    </source>
</evidence>
<evidence type="ECO:0000256" key="11">
    <source>
        <dbReference type="ARBA" id="ARBA00048679"/>
    </source>
</evidence>
<dbReference type="InterPro" id="IPR013761">
    <property type="entry name" value="SAM/pointed_sf"/>
</dbReference>
<dbReference type="InterPro" id="IPR051681">
    <property type="entry name" value="Ser/Thr_Kinases-Pseudokinases"/>
</dbReference>
<proteinExistence type="predicted"/>
<comment type="subcellular location">
    <subcellularLocation>
        <location evidence="1">Membrane</location>
    </subcellularLocation>
</comment>
<evidence type="ECO:0000256" key="5">
    <source>
        <dbReference type="ARBA" id="ARBA00022737"/>
    </source>
</evidence>
<feature type="compositionally biased region" description="Basic and acidic residues" evidence="13">
    <location>
        <begin position="479"/>
        <end position="511"/>
    </location>
</feature>
<dbReference type="Gene3D" id="1.10.150.50">
    <property type="entry name" value="Transcription Factor, Ets-1"/>
    <property type="match status" value="1"/>
</dbReference>
<dbReference type="InterPro" id="IPR001660">
    <property type="entry name" value="SAM"/>
</dbReference>
<feature type="region of interest" description="Disordered" evidence="13">
    <location>
        <begin position="441"/>
        <end position="461"/>
    </location>
</feature>
<dbReference type="Pfam" id="PF07714">
    <property type="entry name" value="PK_Tyr_Ser-Thr"/>
    <property type="match status" value="1"/>
</dbReference>
<feature type="region of interest" description="Disordered" evidence="13">
    <location>
        <begin position="151"/>
        <end position="236"/>
    </location>
</feature>
<gene>
    <name evidence="16" type="ORF">TTHERM_00522150</name>
</gene>
<dbReference type="GO" id="GO:0004674">
    <property type="term" value="F:protein serine/threonine kinase activity"/>
    <property type="evidence" value="ECO:0007669"/>
    <property type="project" value="UniProtKB-KW"/>
</dbReference>
<dbReference type="SMART" id="SM00698">
    <property type="entry name" value="MORN"/>
    <property type="match status" value="5"/>
</dbReference>
<dbReference type="InterPro" id="IPR008271">
    <property type="entry name" value="Ser/Thr_kinase_AS"/>
</dbReference>
<feature type="region of interest" description="Disordered" evidence="13">
    <location>
        <begin position="618"/>
        <end position="638"/>
    </location>
</feature>
<evidence type="ECO:0000256" key="2">
    <source>
        <dbReference type="ARBA" id="ARBA00012513"/>
    </source>
</evidence>
<dbReference type="eggNOG" id="KOG0231">
    <property type="taxonomic scope" value="Eukaryota"/>
</dbReference>
<keyword evidence="3" id="KW-0723">Serine/threonine-protein kinase</keyword>
<comment type="catalytic activity">
    <reaction evidence="11">
        <text>L-seryl-[protein] + ATP = O-phospho-L-seryl-[protein] + ADP + H(+)</text>
        <dbReference type="Rhea" id="RHEA:17989"/>
        <dbReference type="Rhea" id="RHEA-COMP:9863"/>
        <dbReference type="Rhea" id="RHEA-COMP:11604"/>
        <dbReference type="ChEBI" id="CHEBI:15378"/>
        <dbReference type="ChEBI" id="CHEBI:29999"/>
        <dbReference type="ChEBI" id="CHEBI:30616"/>
        <dbReference type="ChEBI" id="CHEBI:83421"/>
        <dbReference type="ChEBI" id="CHEBI:456216"/>
        <dbReference type="EC" id="2.7.11.1"/>
    </reaction>
</comment>
<evidence type="ECO:0000256" key="1">
    <source>
        <dbReference type="ARBA" id="ARBA00004370"/>
    </source>
</evidence>
<feature type="compositionally biased region" description="Basic and acidic residues" evidence="13">
    <location>
        <begin position="190"/>
        <end position="200"/>
    </location>
</feature>
<evidence type="ECO:0000256" key="7">
    <source>
        <dbReference type="ARBA" id="ARBA00022777"/>
    </source>
</evidence>
<dbReference type="EMBL" id="GG662717">
    <property type="protein sequence ID" value="EAR94148.2"/>
    <property type="molecule type" value="Genomic_DNA"/>
</dbReference>
<dbReference type="Pfam" id="PF07647">
    <property type="entry name" value="SAM_2"/>
    <property type="match status" value="1"/>
</dbReference>
<dbReference type="Gene3D" id="2.20.110.10">
    <property type="entry name" value="Histone H3 K4-specific methyltransferase SET7/9 N-terminal domain"/>
    <property type="match status" value="3"/>
</dbReference>
<dbReference type="PROSITE" id="PS00107">
    <property type="entry name" value="PROTEIN_KINASE_ATP"/>
    <property type="match status" value="1"/>
</dbReference>
<accession>I7MIQ2</accession>
<keyword evidence="4" id="KW-0808">Transferase</keyword>
<dbReference type="Gene3D" id="3.30.200.20">
    <property type="entry name" value="Phosphorylase Kinase, domain 1"/>
    <property type="match status" value="1"/>
</dbReference>
<dbReference type="Proteomes" id="UP000009168">
    <property type="component" value="Unassembled WGS sequence"/>
</dbReference>
<reference evidence="17" key="1">
    <citation type="journal article" date="2006" name="PLoS Biol.">
        <title>Macronuclear genome sequence of the ciliate Tetrahymena thermophila, a model eukaryote.</title>
        <authorList>
            <person name="Eisen J.A."/>
            <person name="Coyne R.S."/>
            <person name="Wu M."/>
            <person name="Wu D."/>
            <person name="Thiagarajan M."/>
            <person name="Wortman J.R."/>
            <person name="Badger J.H."/>
            <person name="Ren Q."/>
            <person name="Amedeo P."/>
            <person name="Jones K.M."/>
            <person name="Tallon L.J."/>
            <person name="Delcher A.L."/>
            <person name="Salzberg S.L."/>
            <person name="Silva J.C."/>
            <person name="Haas B.J."/>
            <person name="Majoros W.H."/>
            <person name="Farzad M."/>
            <person name="Carlton J.M."/>
            <person name="Smith R.K. Jr."/>
            <person name="Garg J."/>
            <person name="Pearlman R.E."/>
            <person name="Karrer K.M."/>
            <person name="Sun L."/>
            <person name="Manning G."/>
            <person name="Elde N.C."/>
            <person name="Turkewitz A.P."/>
            <person name="Asai D.J."/>
            <person name="Wilkes D.E."/>
            <person name="Wang Y."/>
            <person name="Cai H."/>
            <person name="Collins K."/>
            <person name="Stewart B.A."/>
            <person name="Lee S.R."/>
            <person name="Wilamowska K."/>
            <person name="Weinberg Z."/>
            <person name="Ruzzo W.L."/>
            <person name="Wloga D."/>
            <person name="Gaertig J."/>
            <person name="Frankel J."/>
            <person name="Tsao C.-C."/>
            <person name="Gorovsky M.A."/>
            <person name="Keeling P.J."/>
            <person name="Waller R.F."/>
            <person name="Patron N.J."/>
            <person name="Cherry J.M."/>
            <person name="Stover N.A."/>
            <person name="Krieger C.J."/>
            <person name="del Toro C."/>
            <person name="Ryder H.F."/>
            <person name="Williamson S.C."/>
            <person name="Barbeau R.A."/>
            <person name="Hamilton E.P."/>
            <person name="Orias E."/>
        </authorList>
    </citation>
    <scope>NUCLEOTIDE SEQUENCE [LARGE SCALE GENOMIC DNA]</scope>
    <source>
        <strain evidence="17">SB210</strain>
    </source>
</reference>
<dbReference type="InParanoid" id="I7MIQ2"/>
<comment type="catalytic activity">
    <reaction evidence="10">
        <text>L-threonyl-[protein] + ATP = O-phospho-L-threonyl-[protein] + ADP + H(+)</text>
        <dbReference type="Rhea" id="RHEA:46608"/>
        <dbReference type="Rhea" id="RHEA-COMP:11060"/>
        <dbReference type="Rhea" id="RHEA-COMP:11605"/>
        <dbReference type="ChEBI" id="CHEBI:15378"/>
        <dbReference type="ChEBI" id="CHEBI:30013"/>
        <dbReference type="ChEBI" id="CHEBI:30616"/>
        <dbReference type="ChEBI" id="CHEBI:61977"/>
        <dbReference type="ChEBI" id="CHEBI:456216"/>
        <dbReference type="EC" id="2.7.11.1"/>
    </reaction>
</comment>
<keyword evidence="7 16" id="KW-0418">Kinase</keyword>
<keyword evidence="9" id="KW-0472">Membrane</keyword>
<feature type="compositionally biased region" description="Basic and acidic residues" evidence="13">
    <location>
        <begin position="773"/>
        <end position="782"/>
    </location>
</feature>
<sequence>MDLFKKIFQLQNDEESKSKHKKLINYDNNEKYEGQTNKQGARHGQGMMHYNNGDKYEGEWYNNLRQGQGKQYYYNGDFYTGSWNKDKKEGHGQYFYSNNERYEGDWSNDLRHGKGKYFYRNGDIYDGSWVKGKKEGKGRMTYYNNEEYDGDWLNDKKHIKNSTQNNESKEENNHKRRKNGQEDNSNTNSYEEKNSIDQIRKVISNGSERKNSSPKNKKSIQDDKDYEYDYNKPSSNNIKEEIQNNLFSNNQINSNILESQQLQYTNQYHSNRDNDFAIATNVEESVSKSNIIATEVNDTYRTNGQSLQISIDDNKAIDILDIMESYEILNNFPQDLREWNTGHICKWLDSIGLGEFSPSFESNQICGQSICMLTEQELEQSIGMKALGKRKIFLKYQEMLKKYYNKKLSKDIKQFIHKHQSRFKKGEKSLQFLKQNQQNYRSIREEDESISSHKNSLNSNQINQMENFMLLEEDEDEDHSGGKKQKDKDKKNNSYRNSDDEQNKEKNENNKKNQKIKKKKRDKGSNNSSSNDESDYSQSDNQKVSGLRSRENSGSNLVNVKEDQKEKKQKRNSPQYQYINNNNNNFEENYKYKQKDKSKNFAGDEDEEIHKFLKFQKNKSQTEQQKHHNNHISKVQSDSTYNSHKLKIQQINNVYCEDKLFQDIKVEKKQNHKQSGDYAQNIQSESLLTEQNQELAYTISNGNYQNQDIQTAQDLNQNNIQEEEIKNQKQLSKEVNKTQSLDNSYVKKKKKDDKLGPRDGKFNNNSIESIDTLEQKQHKSDDAASVNQMNSPDIRQNDLIKSLQPDFINTKPFILNFNQSINQNENTLFKLGIQKDLFISDKNDSQKTGLTKITSSNQSGGQTLINQSSGAIGNPTAQNSSVENNSGQNKGMQISNNQLSSSSSSSDESSDNEPNKQVVNKRSKGDGGASISSQDSDTNSKLKQRQTPQQKFKKENTKDGSRNPSKDKATPQIKHKDKDKDKMKEVSKEKSRLRREEKQQQLDQLLRDMGINKKLIINYQELDFGKKIGEGSYGQVFKGTWAKTQVAIKQFGKQNSKFHLRKVQDFISEVRVINNLRHPNIVLYMGVCFYQSQYFMITEYLQEGSLYDHLHIKHTAFSEAKQIDMIEDMALGMVYLHGRKVMHCDLKSSNVLIDENWNVKLCDFGLSRIKSTLNKKKNARKNEGLIGTPQWMAPEIMRREQYQEHSDVYSFGMIMWEIATRKVPYLGLSHQQIYGTVGYDENYQVEIPVRGIPRYLNLMKKCLRRNPQERPTFQEVVEEIFKIKKDLKDNNKKQVVKEIIRFFD</sequence>
<evidence type="ECO:0000256" key="6">
    <source>
        <dbReference type="ARBA" id="ARBA00022741"/>
    </source>
</evidence>
<feature type="domain" description="Protein kinase" evidence="14">
    <location>
        <begin position="1022"/>
        <end position="1282"/>
    </location>
</feature>
<evidence type="ECO:0000259" key="14">
    <source>
        <dbReference type="PROSITE" id="PS50011"/>
    </source>
</evidence>
<feature type="domain" description="SAM" evidence="15">
    <location>
        <begin position="339"/>
        <end position="403"/>
    </location>
</feature>
<dbReference type="RefSeq" id="XP_001014393.2">
    <property type="nucleotide sequence ID" value="XM_001014393.2"/>
</dbReference>
<evidence type="ECO:0000313" key="17">
    <source>
        <dbReference type="Proteomes" id="UP000009168"/>
    </source>
</evidence>
<feature type="compositionally biased region" description="Low complexity" evidence="13">
    <location>
        <begin position="525"/>
        <end position="542"/>
    </location>
</feature>
<dbReference type="SUPFAM" id="SSF47769">
    <property type="entry name" value="SAM/Pointed domain"/>
    <property type="match status" value="1"/>
</dbReference>
<organism evidence="16 17">
    <name type="scientific">Tetrahymena thermophila (strain SB210)</name>
    <dbReference type="NCBI Taxonomy" id="312017"/>
    <lineage>
        <taxon>Eukaryota</taxon>
        <taxon>Sar</taxon>
        <taxon>Alveolata</taxon>
        <taxon>Ciliophora</taxon>
        <taxon>Intramacronucleata</taxon>
        <taxon>Oligohymenophorea</taxon>
        <taxon>Hymenostomatida</taxon>
        <taxon>Tetrahymenina</taxon>
        <taxon>Tetrahymenidae</taxon>
        <taxon>Tetrahymena</taxon>
    </lineage>
</organism>
<dbReference type="eggNOG" id="KOG0192">
    <property type="taxonomic scope" value="Eukaryota"/>
</dbReference>
<evidence type="ECO:0000256" key="12">
    <source>
        <dbReference type="PROSITE-ProRule" id="PRU10141"/>
    </source>
</evidence>
<dbReference type="SUPFAM" id="SSF82185">
    <property type="entry name" value="Histone H3 K4-specific methyltransferase SET7/9 N-terminal domain"/>
    <property type="match status" value="1"/>
</dbReference>
<dbReference type="STRING" id="312017.I7MIQ2"/>
<dbReference type="InterPro" id="IPR017441">
    <property type="entry name" value="Protein_kinase_ATP_BS"/>
</dbReference>
<feature type="region of interest" description="Disordered" evidence="13">
    <location>
        <begin position="846"/>
        <end position="999"/>
    </location>
</feature>
<dbReference type="InterPro" id="IPR000719">
    <property type="entry name" value="Prot_kinase_dom"/>
</dbReference>
<feature type="compositionally biased region" description="Basic and acidic residues" evidence="13">
    <location>
        <begin position="752"/>
        <end position="761"/>
    </location>
</feature>
<dbReference type="SMR" id="I7MIQ2"/>
<keyword evidence="8 12" id="KW-0067">ATP-binding</keyword>
<feature type="compositionally biased region" description="Polar residues" evidence="13">
    <location>
        <begin position="930"/>
        <end position="950"/>
    </location>
</feature>
<dbReference type="Gene3D" id="1.10.510.10">
    <property type="entry name" value="Transferase(Phosphotransferase) domain 1"/>
    <property type="match status" value="1"/>
</dbReference>
<protein>
    <recommendedName>
        <fullName evidence="2">non-specific serine/threonine protein kinase</fullName>
        <ecNumber evidence="2">2.7.11.1</ecNumber>
    </recommendedName>
</protein>
<evidence type="ECO:0000256" key="13">
    <source>
        <dbReference type="SAM" id="MobiDB-lite"/>
    </source>
</evidence>
<dbReference type="InterPro" id="IPR001245">
    <property type="entry name" value="Ser-Thr/Tyr_kinase_cat_dom"/>
</dbReference>
<dbReference type="PROSITE" id="PS00108">
    <property type="entry name" value="PROTEIN_KINASE_ST"/>
    <property type="match status" value="1"/>
</dbReference>
<dbReference type="GO" id="GO:0005524">
    <property type="term" value="F:ATP binding"/>
    <property type="evidence" value="ECO:0007669"/>
    <property type="project" value="UniProtKB-UniRule"/>
</dbReference>
<dbReference type="PRINTS" id="PR00109">
    <property type="entry name" value="TYRKINASE"/>
</dbReference>
<dbReference type="OrthoDB" id="312720at2759"/>
<evidence type="ECO:0000256" key="3">
    <source>
        <dbReference type="ARBA" id="ARBA00022527"/>
    </source>
</evidence>
<evidence type="ECO:0000256" key="10">
    <source>
        <dbReference type="ARBA" id="ARBA00047899"/>
    </source>
</evidence>
<keyword evidence="6 12" id="KW-0547">Nucleotide-binding</keyword>
<dbReference type="InterPro" id="IPR011009">
    <property type="entry name" value="Kinase-like_dom_sf"/>
</dbReference>
<evidence type="ECO:0000313" key="16">
    <source>
        <dbReference type="EMBL" id="EAR94148.2"/>
    </source>
</evidence>
<keyword evidence="5" id="KW-0677">Repeat</keyword>
<dbReference type="GeneID" id="7841535"/>
<evidence type="ECO:0000259" key="15">
    <source>
        <dbReference type="PROSITE" id="PS50105"/>
    </source>
</evidence>
<dbReference type="PANTHER" id="PTHR44329">
    <property type="entry name" value="SERINE/THREONINE-PROTEIN KINASE TNNI3K-RELATED"/>
    <property type="match status" value="1"/>
</dbReference>
<evidence type="ECO:0000256" key="9">
    <source>
        <dbReference type="ARBA" id="ARBA00023136"/>
    </source>
</evidence>
<feature type="compositionally biased region" description="Basic and acidic residues" evidence="13">
    <location>
        <begin position="952"/>
        <end position="999"/>
    </location>
</feature>
<dbReference type="PANTHER" id="PTHR44329:SF298">
    <property type="entry name" value="MIXED LINEAGE KINASE DOMAIN-LIKE PROTEIN"/>
    <property type="match status" value="1"/>
</dbReference>
<dbReference type="SUPFAM" id="SSF56112">
    <property type="entry name" value="Protein kinase-like (PK-like)"/>
    <property type="match status" value="1"/>
</dbReference>
<feature type="region of interest" description="Disordered" evidence="13">
    <location>
        <begin position="474"/>
        <end position="589"/>
    </location>
</feature>
<dbReference type="PROSITE" id="PS50105">
    <property type="entry name" value="SAM_DOMAIN"/>
    <property type="match status" value="1"/>
</dbReference>
<evidence type="ECO:0000256" key="4">
    <source>
        <dbReference type="ARBA" id="ARBA00022679"/>
    </source>
</evidence>
<dbReference type="Pfam" id="PF02493">
    <property type="entry name" value="MORN"/>
    <property type="match status" value="6"/>
</dbReference>
<feature type="compositionally biased region" description="Basic and acidic residues" evidence="13">
    <location>
        <begin position="219"/>
        <end position="230"/>
    </location>
</feature>
<dbReference type="SMART" id="SM00454">
    <property type="entry name" value="SAM"/>
    <property type="match status" value="1"/>
</dbReference>
<dbReference type="FunFam" id="3.30.200.20:FF:000034">
    <property type="entry name" value="Kinase suppressor of Ras 1"/>
    <property type="match status" value="1"/>
</dbReference>
<dbReference type="EC" id="2.7.11.1" evidence="2"/>
<dbReference type="PROSITE" id="PS50011">
    <property type="entry name" value="PROTEIN_KINASE_DOM"/>
    <property type="match status" value="1"/>
</dbReference>
<feature type="compositionally biased region" description="Basic and acidic residues" evidence="13">
    <location>
        <begin position="727"/>
        <end position="736"/>
    </location>
</feature>
<name>I7MIQ2_TETTS</name>
<feature type="region of interest" description="Disordered" evidence="13">
    <location>
        <begin position="727"/>
        <end position="791"/>
    </location>
</feature>
<feature type="compositionally biased region" description="Polar residues" evidence="13">
    <location>
        <begin position="846"/>
        <end position="899"/>
    </location>
</feature>
<dbReference type="CDD" id="cd13999">
    <property type="entry name" value="STKc_MAP3K-like"/>
    <property type="match status" value="1"/>
</dbReference>
<dbReference type="FunFam" id="1.10.510.10:FF:000476">
    <property type="entry name" value="PAS domain-containing protein tyrosine kinase family protein"/>
    <property type="match status" value="1"/>
</dbReference>
<feature type="binding site" evidence="12">
    <location>
        <position position="1049"/>
    </location>
    <ligand>
        <name>ATP</name>
        <dbReference type="ChEBI" id="CHEBI:30616"/>
    </ligand>
</feature>
<keyword evidence="17" id="KW-1185">Reference proteome</keyword>